<gene>
    <name evidence="2" type="ORF">XmelCFBP4644_03425</name>
</gene>
<dbReference type="SUPFAM" id="SSF53474">
    <property type="entry name" value="alpha/beta-Hydrolases"/>
    <property type="match status" value="1"/>
</dbReference>
<dbReference type="Pfam" id="PF00561">
    <property type="entry name" value="Abhydrolase_1"/>
    <property type="match status" value="1"/>
</dbReference>
<dbReference type="OrthoDB" id="5416147at2"/>
<name>A0A2S7DMZ0_9XANT</name>
<organism evidence="2 3">
    <name type="scientific">Xanthomonas melonis</name>
    <dbReference type="NCBI Taxonomy" id="56456"/>
    <lineage>
        <taxon>Bacteria</taxon>
        <taxon>Pseudomonadati</taxon>
        <taxon>Pseudomonadota</taxon>
        <taxon>Gammaproteobacteria</taxon>
        <taxon>Lysobacterales</taxon>
        <taxon>Lysobacteraceae</taxon>
        <taxon>Xanthomonas</taxon>
    </lineage>
</organism>
<evidence type="ECO:0000313" key="3">
    <source>
        <dbReference type="Proteomes" id="UP000239865"/>
    </source>
</evidence>
<sequence length="295" mass="31361">MRMNCSRCSPGMPSNERIDLKPGNAARQHWHTAAPARSAMALLYLHGFSASPGEAGALPERIADALEANCYVHRWPGHGCSAADAMQGLTPTALQDSALEALAQAQRMGERVAIVGSSMGATLGLWLAAHRPARIAAVVAWSPGIQPTHPGLLDRLCQAQAPVTDPYPRTEAALAYWSQTVHPDGFRALRDLFALFAADPPWPQVHCPVMLGYYRGADGEEDQISSVPAMLAMFEALGTAPSQKQAVAFASGAHAIGSPHKTPMAEAVAQATVDFLRMQVGGARRSNTAADDRPR</sequence>
<dbReference type="AlphaFoldDB" id="A0A2S7DMZ0"/>
<evidence type="ECO:0000259" key="1">
    <source>
        <dbReference type="Pfam" id="PF00561"/>
    </source>
</evidence>
<evidence type="ECO:0000313" key="2">
    <source>
        <dbReference type="EMBL" id="PPU75172.1"/>
    </source>
</evidence>
<dbReference type="Gene3D" id="3.40.50.1820">
    <property type="entry name" value="alpha/beta hydrolase"/>
    <property type="match status" value="1"/>
</dbReference>
<protein>
    <submittedName>
        <fullName evidence="2">Lysophospholipase</fullName>
    </submittedName>
</protein>
<dbReference type="InterPro" id="IPR000073">
    <property type="entry name" value="AB_hydrolase_1"/>
</dbReference>
<reference evidence="2 3" key="1">
    <citation type="submission" date="2016-08" db="EMBL/GenBank/DDBJ databases">
        <authorList>
            <person name="Seilhamer J.J."/>
        </authorList>
    </citation>
    <scope>NUCLEOTIDE SEQUENCE [LARGE SCALE GENOMIC DNA]</scope>
    <source>
        <strain evidence="2 3">CFBP4644</strain>
    </source>
</reference>
<accession>A0A2S7DMZ0</accession>
<comment type="caution">
    <text evidence="2">The sequence shown here is derived from an EMBL/GenBank/DDBJ whole genome shotgun (WGS) entry which is preliminary data.</text>
</comment>
<dbReference type="EMBL" id="MDEH01000001">
    <property type="protein sequence ID" value="PPU75172.1"/>
    <property type="molecule type" value="Genomic_DNA"/>
</dbReference>
<feature type="domain" description="AB hydrolase-1" evidence="1">
    <location>
        <begin position="41"/>
        <end position="150"/>
    </location>
</feature>
<dbReference type="InterPro" id="IPR029058">
    <property type="entry name" value="AB_hydrolase_fold"/>
</dbReference>
<proteinExistence type="predicted"/>
<dbReference type="Proteomes" id="UP000239865">
    <property type="component" value="Unassembled WGS sequence"/>
</dbReference>